<dbReference type="KEGG" id="csc:Csac_2050"/>
<dbReference type="PANTHER" id="PTHR40099">
    <property type="entry name" value="ACETOLACTATE SYNTHASE, SMALL SUBUNIT"/>
    <property type="match status" value="1"/>
</dbReference>
<dbReference type="SUPFAM" id="SSF55021">
    <property type="entry name" value="ACT-like"/>
    <property type="match status" value="2"/>
</dbReference>
<dbReference type="Pfam" id="PF19571">
    <property type="entry name" value="ACT_8"/>
    <property type="match status" value="1"/>
</dbReference>
<name>A4XL50_CALS8</name>
<evidence type="ECO:0000313" key="3">
    <source>
        <dbReference type="Proteomes" id="UP000000256"/>
    </source>
</evidence>
<dbReference type="InterPro" id="IPR002912">
    <property type="entry name" value="ACT_dom"/>
</dbReference>
<keyword evidence="3" id="KW-1185">Reference proteome</keyword>
<reference evidence="2 3" key="1">
    <citation type="journal article" date="2008" name="Appl. Environ. Microbiol.">
        <title>Hydrogenomics of the extremely thermophilic bacterium Caldicellulosiruptor saccharolyticus.</title>
        <authorList>
            <person name="van de Werken H.J."/>
            <person name="Verhaart M.R."/>
            <person name="VanFossen A.L."/>
            <person name="Willquist K."/>
            <person name="Lewis D.L."/>
            <person name="Nichols J.D."/>
            <person name="Goorissen H.P."/>
            <person name="Mongodin E.F."/>
            <person name="Nelson K.E."/>
            <person name="van Niel E.W."/>
            <person name="Stams A.J."/>
            <person name="Ward D.E."/>
            <person name="de Vos W.M."/>
            <person name="van der Oost J."/>
            <person name="Kelly R.M."/>
            <person name="Kengen S.W."/>
        </authorList>
    </citation>
    <scope>NUCLEOTIDE SEQUENCE [LARGE SCALE GENOMIC DNA]</scope>
    <source>
        <strain evidence="3">ATCC 43494 / DSM 8903 / Tp8T 6331</strain>
    </source>
</reference>
<dbReference type="OrthoDB" id="9790662at2"/>
<proteinExistence type="predicted"/>
<dbReference type="PROSITE" id="PS51671">
    <property type="entry name" value="ACT"/>
    <property type="match status" value="1"/>
</dbReference>
<gene>
    <name evidence="2" type="ordered locus">Csac_2050</name>
</gene>
<organism evidence="2 3">
    <name type="scientific">Caldicellulosiruptor saccharolyticus (strain ATCC 43494 / DSM 8903 / Tp8T 6331)</name>
    <dbReference type="NCBI Taxonomy" id="351627"/>
    <lineage>
        <taxon>Bacteria</taxon>
        <taxon>Bacillati</taxon>
        <taxon>Bacillota</taxon>
        <taxon>Bacillota incertae sedis</taxon>
        <taxon>Caldicellulosiruptorales</taxon>
        <taxon>Caldicellulosiruptoraceae</taxon>
        <taxon>Caldicellulosiruptor</taxon>
    </lineage>
</organism>
<evidence type="ECO:0000313" key="2">
    <source>
        <dbReference type="EMBL" id="ABP67635.1"/>
    </source>
</evidence>
<dbReference type="eggNOG" id="COG4747">
    <property type="taxonomic scope" value="Bacteria"/>
</dbReference>
<dbReference type="Proteomes" id="UP000000256">
    <property type="component" value="Chromosome"/>
</dbReference>
<dbReference type="STRING" id="351627.Csac_2050"/>
<dbReference type="CDD" id="cd04882">
    <property type="entry name" value="ACT_Bt0572_2"/>
    <property type="match status" value="1"/>
</dbReference>
<dbReference type="InterPro" id="IPR045739">
    <property type="entry name" value="ACT_dom_pair"/>
</dbReference>
<dbReference type="CDD" id="cd04908">
    <property type="entry name" value="ACT_Bt0572_1"/>
    <property type="match status" value="1"/>
</dbReference>
<dbReference type="RefSeq" id="WP_011917570.1">
    <property type="nucleotide sequence ID" value="NC_009437.1"/>
</dbReference>
<sequence>MYVKQISVFLENKSGRLAEVTSILGKNNIDISALSIADTTDFGILRLIVNKPDLALQVLKENGFTVSATDVIAIAVEDKPGGLAKVLDILYKNDIGIEYMYAFVGKITDEALVILKVENSEEAINVLKENNVRILSANEVYSL</sequence>
<dbReference type="HOGENOM" id="CLU_136790_2_1_9"/>
<dbReference type="PANTHER" id="PTHR40099:SF1">
    <property type="entry name" value="ACETOLACTATE SYNTHASE, SMALL SUBUNIT"/>
    <property type="match status" value="1"/>
</dbReference>
<dbReference type="InterPro" id="IPR045865">
    <property type="entry name" value="ACT-like_dom_sf"/>
</dbReference>
<accession>A4XL50</accession>
<evidence type="ECO:0000259" key="1">
    <source>
        <dbReference type="PROSITE" id="PS51671"/>
    </source>
</evidence>
<protein>
    <submittedName>
        <fullName evidence="2">Amino acid-binding ACT domain protein</fullName>
    </submittedName>
</protein>
<dbReference type="AlphaFoldDB" id="A4XL50"/>
<dbReference type="Gene3D" id="3.30.2130.10">
    <property type="entry name" value="VC0802-like"/>
    <property type="match status" value="1"/>
</dbReference>
<dbReference type="EMBL" id="CP000679">
    <property type="protein sequence ID" value="ABP67635.1"/>
    <property type="molecule type" value="Genomic_DNA"/>
</dbReference>
<feature type="domain" description="ACT" evidence="1">
    <location>
        <begin position="71"/>
        <end position="143"/>
    </location>
</feature>